<gene>
    <name evidence="2" type="ORF">O3H35_09970</name>
    <name evidence="1" type="ORF">O3H54_04850</name>
</gene>
<dbReference type="AlphaFoldDB" id="A0A9E5DK38"/>
<proteinExistence type="predicted"/>
<name>A0A9E5DK38_9EURY</name>
<dbReference type="SUPFAM" id="SSF48371">
    <property type="entry name" value="ARM repeat"/>
    <property type="match status" value="1"/>
</dbReference>
<organism evidence="1 3">
    <name type="scientific">Methanobacterium veterum</name>
    <dbReference type="NCBI Taxonomy" id="408577"/>
    <lineage>
        <taxon>Archaea</taxon>
        <taxon>Methanobacteriati</taxon>
        <taxon>Methanobacteriota</taxon>
        <taxon>Methanomada group</taxon>
        <taxon>Methanobacteria</taxon>
        <taxon>Methanobacteriales</taxon>
        <taxon>Methanobacteriaceae</taxon>
        <taxon>Methanobacterium</taxon>
    </lineage>
</organism>
<evidence type="ECO:0000313" key="3">
    <source>
        <dbReference type="Proteomes" id="UP001068021"/>
    </source>
</evidence>
<comment type="caution">
    <text evidence="1">The sequence shown here is derived from an EMBL/GenBank/DDBJ whole genome shotgun (WGS) entry which is preliminary data.</text>
</comment>
<dbReference type="Proteomes" id="UP001068021">
    <property type="component" value="Unassembled WGS sequence"/>
</dbReference>
<keyword evidence="3" id="KW-1185">Reference proteome</keyword>
<dbReference type="Proteomes" id="UP001074446">
    <property type="component" value="Unassembled WGS sequence"/>
</dbReference>
<dbReference type="InterPro" id="IPR016024">
    <property type="entry name" value="ARM-type_fold"/>
</dbReference>
<sequence length="213" mass="25105">MAKNDLISEISDKNVDVDKFAEIVINKEPIRHEIINQMLNNTHIMVYYHSYNILAKASELKPELFYKYWDDFASLLNHENSYHRDFGLTLIANLTKVDFENKFSSVSKNYFKHINDAKFMTARHCIQNTAKIMANKSGLTEDILDILLNIDEICNFSEKQKALLKSDIIYVFDEFYEQIDRKEMINKFVKVELNSISPKTKKIAREFILKYEI</sequence>
<evidence type="ECO:0000313" key="2">
    <source>
        <dbReference type="EMBL" id="MCZ3372959.1"/>
    </source>
</evidence>
<reference evidence="1" key="1">
    <citation type="submission" date="2022-12" db="EMBL/GenBank/DDBJ databases">
        <title>Reclassification of two methanogenic archaea species isolated from the Kolyma lowland permafrost.</title>
        <authorList>
            <person name="Trubitsyn V.E."/>
            <person name="Rivkina E.M."/>
            <person name="Shcherbakova V.A."/>
        </authorList>
    </citation>
    <scope>NUCLEOTIDE SEQUENCE</scope>
    <source>
        <strain evidence="1">M2</strain>
        <strain evidence="2">MK4</strain>
    </source>
</reference>
<dbReference type="EMBL" id="JAPVES010000030">
    <property type="protein sequence ID" value="MCZ3372959.1"/>
    <property type="molecule type" value="Genomic_DNA"/>
</dbReference>
<accession>A0A9E5DK38</accession>
<dbReference type="EMBL" id="JAPVER010000018">
    <property type="protein sequence ID" value="MCZ3365204.1"/>
    <property type="molecule type" value="Genomic_DNA"/>
</dbReference>
<protein>
    <submittedName>
        <fullName evidence="1">Uncharacterized protein</fullName>
    </submittedName>
</protein>
<evidence type="ECO:0000313" key="1">
    <source>
        <dbReference type="EMBL" id="MCZ3365204.1"/>
    </source>
</evidence>
<dbReference type="RefSeq" id="WP_052375782.1">
    <property type="nucleotide sequence ID" value="NZ_JAPVER010000018.1"/>
</dbReference>